<gene>
    <name evidence="2" type="ORF">CHR53_26015</name>
</gene>
<proteinExistence type="predicted"/>
<dbReference type="Pfam" id="PF20600">
    <property type="entry name" value="ExoX-like_C"/>
    <property type="match status" value="1"/>
</dbReference>
<dbReference type="RefSeq" id="WP_066388970.1">
    <property type="nucleotide sequence ID" value="NZ_CP022572.1"/>
</dbReference>
<dbReference type="InterPro" id="IPR046768">
    <property type="entry name" value="ExoX-like_C"/>
</dbReference>
<accession>A0A3Q9QXT2</accession>
<dbReference type="OrthoDB" id="7822240at2"/>
<dbReference type="KEGG" id="nmk:CHR53_26015"/>
<dbReference type="Proteomes" id="UP000282892">
    <property type="component" value="Chromosome"/>
</dbReference>
<evidence type="ECO:0000259" key="1">
    <source>
        <dbReference type="Pfam" id="PF20600"/>
    </source>
</evidence>
<reference evidence="2 3" key="1">
    <citation type="submission" date="2017-07" db="EMBL/GenBank/DDBJ databases">
        <title>The complete genome sequence of Bacillus mesonae strain H20-5, an efficient strain improving plant abiotic stress resistance.</title>
        <authorList>
            <person name="Kim S.Y."/>
            <person name="Song H."/>
            <person name="Sang M.K."/>
            <person name="Weon H.-Y."/>
            <person name="Song J."/>
        </authorList>
    </citation>
    <scope>NUCLEOTIDE SEQUENCE [LARGE SCALE GENOMIC DNA]</scope>
    <source>
        <strain evidence="2 3">H20-5</strain>
    </source>
</reference>
<evidence type="ECO:0000313" key="3">
    <source>
        <dbReference type="Proteomes" id="UP000282892"/>
    </source>
</evidence>
<organism evidence="2 3">
    <name type="scientific">Neobacillus mesonae</name>
    <dbReference type="NCBI Taxonomy" id="1193713"/>
    <lineage>
        <taxon>Bacteria</taxon>
        <taxon>Bacillati</taxon>
        <taxon>Bacillota</taxon>
        <taxon>Bacilli</taxon>
        <taxon>Bacillales</taxon>
        <taxon>Bacillaceae</taxon>
        <taxon>Neobacillus</taxon>
    </lineage>
</organism>
<name>A0A3Q9QXT2_9BACI</name>
<protein>
    <recommendedName>
        <fullName evidence="1">Exodeoxyribonuclease X-like C-terminal domain-containing protein</fullName>
    </recommendedName>
</protein>
<dbReference type="AlphaFoldDB" id="A0A3Q9QXT2"/>
<evidence type="ECO:0000313" key="2">
    <source>
        <dbReference type="EMBL" id="AZU64411.1"/>
    </source>
</evidence>
<dbReference type="EMBL" id="CP022572">
    <property type="protein sequence ID" value="AZU64411.1"/>
    <property type="molecule type" value="Genomic_DNA"/>
</dbReference>
<feature type="domain" description="Exodeoxyribonuclease X-like C-terminal" evidence="1">
    <location>
        <begin position="3"/>
        <end position="30"/>
    </location>
</feature>
<keyword evidence="3" id="KW-1185">Reference proteome</keyword>
<sequence length="153" mass="18258">MNFSFGKYKGKPVAWVVIEDPDYISWFIRQEMKHRKEYGFSIEIIKRFDEIPFSNASCCARYHCQNPVEYLCLYDLEYSGENWVCDYCDPWSLWVRENKLTTVNKYEETIGLRNRAKIIKAFARAKGLPERITEKGLREFFCIELSSCHRPEN</sequence>